<dbReference type="Proteomes" id="UP000004207">
    <property type="component" value="Unassembled WGS sequence"/>
</dbReference>
<accession>F5S4P2</accession>
<evidence type="ECO:0000256" key="1">
    <source>
        <dbReference type="SAM" id="MobiDB-lite"/>
    </source>
</evidence>
<gene>
    <name evidence="2" type="ORF">HMPREF0476_0175</name>
</gene>
<organism evidence="2 3">
    <name type="scientific">Kingella kingae ATCC 23330</name>
    <dbReference type="NCBI Taxonomy" id="887327"/>
    <lineage>
        <taxon>Bacteria</taxon>
        <taxon>Pseudomonadati</taxon>
        <taxon>Pseudomonadota</taxon>
        <taxon>Betaproteobacteria</taxon>
        <taxon>Neisseriales</taxon>
        <taxon>Neisseriaceae</taxon>
        <taxon>Kingella</taxon>
    </lineage>
</organism>
<evidence type="ECO:0000313" key="3">
    <source>
        <dbReference type="Proteomes" id="UP000004207"/>
    </source>
</evidence>
<name>F5S4P2_KINKI</name>
<feature type="region of interest" description="Disordered" evidence="1">
    <location>
        <begin position="1"/>
        <end position="70"/>
    </location>
</feature>
<dbReference type="HOGENOM" id="CLU_2752423_0_0_4"/>
<dbReference type="EMBL" id="AFHS01000004">
    <property type="protein sequence ID" value="EGK12176.1"/>
    <property type="molecule type" value="Genomic_DNA"/>
</dbReference>
<protein>
    <submittedName>
        <fullName evidence="2">Uncharacterized protein</fullName>
    </submittedName>
</protein>
<comment type="caution">
    <text evidence="2">The sequence shown here is derived from an EMBL/GenBank/DDBJ whole genome shotgun (WGS) entry which is preliminary data.</text>
</comment>
<proteinExistence type="predicted"/>
<sequence length="70" mass="7616">MPTKYHDARGTATPRKQPAPTVIKKNANAPNSEPISKKKLGNGPTRQIDKKGNTATKNKPSHNQLPNDES</sequence>
<feature type="compositionally biased region" description="Polar residues" evidence="1">
    <location>
        <begin position="53"/>
        <end position="70"/>
    </location>
</feature>
<dbReference type="AlphaFoldDB" id="F5S4P2"/>
<keyword evidence="3" id="KW-1185">Reference proteome</keyword>
<evidence type="ECO:0000313" key="2">
    <source>
        <dbReference type="EMBL" id="EGK12176.1"/>
    </source>
</evidence>
<reference evidence="2 3" key="1">
    <citation type="submission" date="2011-04" db="EMBL/GenBank/DDBJ databases">
        <authorList>
            <person name="Muzny D."/>
            <person name="Qin X."/>
            <person name="Deng J."/>
            <person name="Jiang H."/>
            <person name="Liu Y."/>
            <person name="Qu J."/>
            <person name="Song X.-Z."/>
            <person name="Zhang L."/>
            <person name="Thornton R."/>
            <person name="Coyle M."/>
            <person name="Francisco L."/>
            <person name="Jackson L."/>
            <person name="Javaid M."/>
            <person name="Korchina V."/>
            <person name="Kovar C."/>
            <person name="Mata R."/>
            <person name="Mathew T."/>
            <person name="Ngo R."/>
            <person name="Nguyen L."/>
            <person name="Nguyen N."/>
            <person name="Okwuonu G."/>
            <person name="Ongeri F."/>
            <person name="Pham C."/>
            <person name="Simmons D."/>
            <person name="Wilczek-Boney K."/>
            <person name="Hale W."/>
            <person name="Jakkamsetti A."/>
            <person name="Pham P."/>
            <person name="Ruth R."/>
            <person name="San Lucas F."/>
            <person name="Warren J."/>
            <person name="Zhang J."/>
            <person name="Zhao Z."/>
            <person name="Zhou C."/>
            <person name="Zhu D."/>
            <person name="Lee S."/>
            <person name="Bess C."/>
            <person name="Blankenburg K."/>
            <person name="Forbes L."/>
            <person name="Fu Q."/>
            <person name="Gubbala S."/>
            <person name="Hirani K."/>
            <person name="Jayaseelan J.C."/>
            <person name="Lara F."/>
            <person name="Munidasa M."/>
            <person name="Palculict T."/>
            <person name="Patil S."/>
            <person name="Pu L.-L."/>
            <person name="Saada N."/>
            <person name="Tang L."/>
            <person name="Weissenberger G."/>
            <person name="Zhu Y."/>
            <person name="Hemphill L."/>
            <person name="Shang Y."/>
            <person name="Youmans B."/>
            <person name="Ayvaz T."/>
            <person name="Ross M."/>
            <person name="Santibanez J."/>
            <person name="Aqrawi P."/>
            <person name="Gross S."/>
            <person name="Joshi V."/>
            <person name="Fowler G."/>
            <person name="Nazareth L."/>
            <person name="Reid J."/>
            <person name="Worley K."/>
            <person name="Petrosino J."/>
            <person name="Highlander S."/>
            <person name="Gibbs R."/>
        </authorList>
    </citation>
    <scope>NUCLEOTIDE SEQUENCE [LARGE SCALE GENOMIC DNA]</scope>
    <source>
        <strain evidence="2 3">ATCC 23330</strain>
    </source>
</reference>